<dbReference type="PANTHER" id="PTHR45458">
    <property type="entry name" value="SHORT-CHAIN DEHYDROGENASE/REDUCTASE SDR"/>
    <property type="match status" value="1"/>
</dbReference>
<dbReference type="InterPro" id="IPR002347">
    <property type="entry name" value="SDR_fam"/>
</dbReference>
<dbReference type="Proteomes" id="UP000254711">
    <property type="component" value="Unassembled WGS sequence"/>
</dbReference>
<sequence length="236" mass="25131">MTSNEQQKQQTALIIGASRGLGHALVAEYLKRGWNVIGTVRGSGHSPLHELQAGADGRLLIEHLDIDVPEQITALRQRLEGAPLDVLFVNAGISLEADKPIGQTSTDAFLRMMTTNALSPMRVIETLDALVSPGGVIAAMSSGLGSVANNHDGGWEGYRASKAALNTLMRSYAARQSVSTRTLLLIAPGWVRTDMGGSGATFEISESIPRVVDVVTAQTGRSGLQYLTRLGETVPW</sequence>
<accession>A0A370K3Z7</accession>
<organism evidence="1 2">
    <name type="scientific">Dyella solisilvae</name>
    <dbReference type="NCBI Taxonomy" id="1920168"/>
    <lineage>
        <taxon>Bacteria</taxon>
        <taxon>Pseudomonadati</taxon>
        <taxon>Pseudomonadota</taxon>
        <taxon>Gammaproteobacteria</taxon>
        <taxon>Lysobacterales</taxon>
        <taxon>Rhodanobacteraceae</taxon>
        <taxon>Dyella</taxon>
    </lineage>
</organism>
<dbReference type="RefSeq" id="WP_114826229.1">
    <property type="nucleotide sequence ID" value="NZ_QQSY01000005.1"/>
</dbReference>
<protein>
    <submittedName>
        <fullName evidence="1">SDR family NAD(P)-dependent oxidoreductase</fullName>
    </submittedName>
</protein>
<evidence type="ECO:0000313" key="2">
    <source>
        <dbReference type="Proteomes" id="UP000254711"/>
    </source>
</evidence>
<proteinExistence type="predicted"/>
<dbReference type="InterPro" id="IPR052184">
    <property type="entry name" value="SDR_enzymes"/>
</dbReference>
<gene>
    <name evidence="1" type="ORF">DVT68_16650</name>
</gene>
<dbReference type="AlphaFoldDB" id="A0A370K3Z7"/>
<evidence type="ECO:0000313" key="1">
    <source>
        <dbReference type="EMBL" id="RDI97383.1"/>
    </source>
</evidence>
<dbReference type="PRINTS" id="PR00081">
    <property type="entry name" value="GDHRDH"/>
</dbReference>
<dbReference type="Gene3D" id="3.40.50.720">
    <property type="entry name" value="NAD(P)-binding Rossmann-like Domain"/>
    <property type="match status" value="1"/>
</dbReference>
<keyword evidence="2" id="KW-1185">Reference proteome</keyword>
<dbReference type="OrthoDB" id="5786478at2"/>
<comment type="caution">
    <text evidence="1">The sequence shown here is derived from an EMBL/GenBank/DDBJ whole genome shotgun (WGS) entry which is preliminary data.</text>
</comment>
<dbReference type="InterPro" id="IPR036291">
    <property type="entry name" value="NAD(P)-bd_dom_sf"/>
</dbReference>
<name>A0A370K3Z7_9GAMM</name>
<dbReference type="GO" id="GO:0016616">
    <property type="term" value="F:oxidoreductase activity, acting on the CH-OH group of donors, NAD or NADP as acceptor"/>
    <property type="evidence" value="ECO:0007669"/>
    <property type="project" value="TreeGrafter"/>
</dbReference>
<reference evidence="1 2" key="1">
    <citation type="submission" date="2018-07" db="EMBL/GenBank/DDBJ databases">
        <title>Dyella solisilvae sp. nov., isolated from the pine and broad-leaved mixed forest soil.</title>
        <authorList>
            <person name="Gao Z."/>
            <person name="Qiu L."/>
        </authorList>
    </citation>
    <scope>NUCLEOTIDE SEQUENCE [LARGE SCALE GENOMIC DNA]</scope>
    <source>
        <strain evidence="1 2">DHG54</strain>
    </source>
</reference>
<dbReference type="Pfam" id="PF00106">
    <property type="entry name" value="adh_short"/>
    <property type="match status" value="1"/>
</dbReference>
<dbReference type="EMBL" id="QQSY01000005">
    <property type="protein sequence ID" value="RDI97383.1"/>
    <property type="molecule type" value="Genomic_DNA"/>
</dbReference>
<dbReference type="PANTHER" id="PTHR45458:SF1">
    <property type="entry name" value="SHORT CHAIN DEHYDROGENASE"/>
    <property type="match status" value="1"/>
</dbReference>
<dbReference type="SUPFAM" id="SSF51735">
    <property type="entry name" value="NAD(P)-binding Rossmann-fold domains"/>
    <property type="match status" value="1"/>
</dbReference>